<organism evidence="1 2">
    <name type="scientific">Rhizophagus irregularis</name>
    <dbReference type="NCBI Taxonomy" id="588596"/>
    <lineage>
        <taxon>Eukaryota</taxon>
        <taxon>Fungi</taxon>
        <taxon>Fungi incertae sedis</taxon>
        <taxon>Mucoromycota</taxon>
        <taxon>Glomeromycotina</taxon>
        <taxon>Glomeromycetes</taxon>
        <taxon>Glomerales</taxon>
        <taxon>Glomeraceae</taxon>
        <taxon>Rhizophagus</taxon>
    </lineage>
</organism>
<accession>A0A2N0QM97</accession>
<name>A0A2N0QM97_9GLOM</name>
<gene>
    <name evidence="1" type="ORF">RhiirA1_482105</name>
</gene>
<proteinExistence type="predicted"/>
<sequence length="60" mass="7051">MKTKGSQKHVGDLNFWGKYREQISKELTEFVYEQYLSSDTLYIYCDSSTRVGKLEMTIGF</sequence>
<evidence type="ECO:0000313" key="1">
    <source>
        <dbReference type="EMBL" id="PKC52179.1"/>
    </source>
</evidence>
<dbReference type="Proteomes" id="UP000232688">
    <property type="component" value="Unassembled WGS sequence"/>
</dbReference>
<evidence type="ECO:0000313" key="2">
    <source>
        <dbReference type="Proteomes" id="UP000232688"/>
    </source>
</evidence>
<reference evidence="1 2" key="1">
    <citation type="submission" date="2017-10" db="EMBL/GenBank/DDBJ databases">
        <title>Extensive intraspecific genome diversity in a model arbuscular mycorrhizal fungus.</title>
        <authorList>
            <person name="Chen E.C.H."/>
            <person name="Morin E."/>
            <person name="Baudet D."/>
            <person name="Noel J."/>
            <person name="Ndikumana S."/>
            <person name="Charron P."/>
            <person name="St-Onge C."/>
            <person name="Giorgi J."/>
            <person name="Grigoriev I.V."/>
            <person name="Roux C."/>
            <person name="Martin F.M."/>
            <person name="Corradi N."/>
        </authorList>
    </citation>
    <scope>NUCLEOTIDE SEQUENCE [LARGE SCALE GENOMIC DNA]</scope>
    <source>
        <strain evidence="1 2">A1</strain>
    </source>
</reference>
<protein>
    <submittedName>
        <fullName evidence="1">Uncharacterized protein</fullName>
    </submittedName>
</protein>
<reference evidence="1 2" key="2">
    <citation type="submission" date="2017-10" db="EMBL/GenBank/DDBJ databases">
        <title>Genome analyses suggest a sexual origin of heterokaryosis in a supposedly ancient asexual fungus.</title>
        <authorList>
            <person name="Corradi N."/>
            <person name="Sedzielewska K."/>
            <person name="Noel J."/>
            <person name="Charron P."/>
            <person name="Farinelli L."/>
            <person name="Marton T."/>
            <person name="Kruger M."/>
            <person name="Pelin A."/>
            <person name="Brachmann A."/>
            <person name="Corradi N."/>
        </authorList>
    </citation>
    <scope>NUCLEOTIDE SEQUENCE [LARGE SCALE GENOMIC DNA]</scope>
    <source>
        <strain evidence="1 2">A1</strain>
    </source>
</reference>
<dbReference type="AlphaFoldDB" id="A0A2N0QM97"/>
<dbReference type="VEuPathDB" id="FungiDB:RhiirA1_482105"/>
<dbReference type="EMBL" id="LLXH01006258">
    <property type="protein sequence ID" value="PKC52179.1"/>
    <property type="molecule type" value="Genomic_DNA"/>
</dbReference>
<comment type="caution">
    <text evidence="1">The sequence shown here is derived from an EMBL/GenBank/DDBJ whole genome shotgun (WGS) entry which is preliminary data.</text>
</comment>